<dbReference type="Proteomes" id="UP000240883">
    <property type="component" value="Unassembled WGS sequence"/>
</dbReference>
<evidence type="ECO:0000313" key="4">
    <source>
        <dbReference type="EMBL" id="PSN72438.1"/>
    </source>
</evidence>
<proteinExistence type="inferred from homology"/>
<comment type="similarity">
    <text evidence="1">Belongs to the short-chain dehydrogenases/reductases (SDR) family.</text>
</comment>
<dbReference type="STRING" id="1448308.A0A2T2P532"/>
<dbReference type="InterPro" id="IPR002347">
    <property type="entry name" value="SDR_fam"/>
</dbReference>
<dbReference type="SUPFAM" id="SSF51735">
    <property type="entry name" value="NAD(P)-binding Rossmann-fold domains"/>
    <property type="match status" value="1"/>
</dbReference>
<dbReference type="PANTHER" id="PTHR24321">
    <property type="entry name" value="DEHYDROGENASES, SHORT CHAIN"/>
    <property type="match status" value="1"/>
</dbReference>
<dbReference type="InterPro" id="IPR036291">
    <property type="entry name" value="NAD(P)-bd_dom_sf"/>
</dbReference>
<dbReference type="AlphaFoldDB" id="A0A2T2P532"/>
<dbReference type="PRINTS" id="PR00081">
    <property type="entry name" value="GDHRDH"/>
</dbReference>
<reference evidence="4 5" key="1">
    <citation type="journal article" date="2018" name="Front. Microbiol.">
        <title>Genome-Wide Analysis of Corynespora cassiicola Leaf Fall Disease Putative Effectors.</title>
        <authorList>
            <person name="Lopez D."/>
            <person name="Ribeiro S."/>
            <person name="Label P."/>
            <person name="Fumanal B."/>
            <person name="Venisse J.S."/>
            <person name="Kohler A."/>
            <person name="de Oliveira R.R."/>
            <person name="Labutti K."/>
            <person name="Lipzen A."/>
            <person name="Lail K."/>
            <person name="Bauer D."/>
            <person name="Ohm R.A."/>
            <person name="Barry K.W."/>
            <person name="Spatafora J."/>
            <person name="Grigoriev I.V."/>
            <person name="Martin F.M."/>
            <person name="Pujade-Renaud V."/>
        </authorList>
    </citation>
    <scope>NUCLEOTIDE SEQUENCE [LARGE SCALE GENOMIC DNA]</scope>
    <source>
        <strain evidence="4 5">Philippines</strain>
    </source>
</reference>
<dbReference type="GO" id="GO:0016491">
    <property type="term" value="F:oxidoreductase activity"/>
    <property type="evidence" value="ECO:0007669"/>
    <property type="project" value="UniProtKB-KW"/>
</dbReference>
<evidence type="ECO:0000256" key="3">
    <source>
        <dbReference type="ARBA" id="ARBA00023002"/>
    </source>
</evidence>
<accession>A0A2T2P532</accession>
<sequence length="249" mass="26623">MSIKDKVITITGAASGMGLETSKLFASKGAKLSLADIQEKPLKSLGEELLKNGAQVMITVVDISDRKQVEDWIAATTARFGKIDGAANLAGVLGRQNNIASIEEIDDDDWDFIFGVNTKGLLNCMRAQIPNFNDGGAIVNASSILGLIGAKKNLGYVASKHAVVGMTRAAAKELGHRNIRVNCFCPGPVDTPMFRKSAEIRGTKMDTSFLALNRAADQKEVPPLIEFLISDASSYITGNAMPIDGGWYC</sequence>
<evidence type="ECO:0000313" key="5">
    <source>
        <dbReference type="Proteomes" id="UP000240883"/>
    </source>
</evidence>
<dbReference type="Gene3D" id="3.40.50.720">
    <property type="entry name" value="NAD(P)-binding Rossmann-like Domain"/>
    <property type="match status" value="1"/>
</dbReference>
<gene>
    <name evidence="4" type="ORF">BS50DRAFT_658346</name>
</gene>
<keyword evidence="5" id="KW-1185">Reference proteome</keyword>
<protein>
    <submittedName>
        <fullName evidence="4">NAD(P)-binding protein</fullName>
    </submittedName>
</protein>
<dbReference type="OrthoDB" id="1669814at2759"/>
<keyword evidence="2" id="KW-0521">NADP</keyword>
<dbReference type="CDD" id="cd05233">
    <property type="entry name" value="SDR_c"/>
    <property type="match status" value="1"/>
</dbReference>
<dbReference type="InterPro" id="IPR020904">
    <property type="entry name" value="Sc_DH/Rdtase_CS"/>
</dbReference>
<evidence type="ECO:0000256" key="2">
    <source>
        <dbReference type="ARBA" id="ARBA00022857"/>
    </source>
</evidence>
<dbReference type="EMBL" id="KZ678130">
    <property type="protein sequence ID" value="PSN72438.1"/>
    <property type="molecule type" value="Genomic_DNA"/>
</dbReference>
<evidence type="ECO:0000256" key="1">
    <source>
        <dbReference type="ARBA" id="ARBA00006484"/>
    </source>
</evidence>
<organism evidence="4 5">
    <name type="scientific">Corynespora cassiicola Philippines</name>
    <dbReference type="NCBI Taxonomy" id="1448308"/>
    <lineage>
        <taxon>Eukaryota</taxon>
        <taxon>Fungi</taxon>
        <taxon>Dikarya</taxon>
        <taxon>Ascomycota</taxon>
        <taxon>Pezizomycotina</taxon>
        <taxon>Dothideomycetes</taxon>
        <taxon>Pleosporomycetidae</taxon>
        <taxon>Pleosporales</taxon>
        <taxon>Corynesporascaceae</taxon>
        <taxon>Corynespora</taxon>
    </lineage>
</organism>
<keyword evidence="3" id="KW-0560">Oxidoreductase</keyword>
<dbReference type="PROSITE" id="PS00061">
    <property type="entry name" value="ADH_SHORT"/>
    <property type="match status" value="1"/>
</dbReference>
<name>A0A2T2P532_CORCC</name>
<dbReference type="FunFam" id="3.40.50.720:FF:000084">
    <property type="entry name" value="Short-chain dehydrogenase reductase"/>
    <property type="match status" value="1"/>
</dbReference>
<dbReference type="PRINTS" id="PR00080">
    <property type="entry name" value="SDRFAMILY"/>
</dbReference>
<dbReference type="PANTHER" id="PTHR24321:SF8">
    <property type="entry name" value="ESTRADIOL 17-BETA-DEHYDROGENASE 8-RELATED"/>
    <property type="match status" value="1"/>
</dbReference>
<dbReference type="Pfam" id="PF13561">
    <property type="entry name" value="adh_short_C2"/>
    <property type="match status" value="1"/>
</dbReference>